<feature type="chain" id="PRO_5036466036" evidence="1">
    <location>
        <begin position="25"/>
        <end position="137"/>
    </location>
</feature>
<reference evidence="2" key="1">
    <citation type="submission" date="2022-08" db="UniProtKB">
        <authorList>
            <consortium name="EnsemblMetazoa"/>
        </authorList>
    </citation>
    <scope>IDENTIFICATION</scope>
    <source>
        <strain evidence="2">05x7-T-G4-1.051#20</strain>
    </source>
</reference>
<dbReference type="Proteomes" id="UP000005408">
    <property type="component" value="Unassembled WGS sequence"/>
</dbReference>
<evidence type="ECO:0000313" key="3">
    <source>
        <dbReference type="Proteomes" id="UP000005408"/>
    </source>
</evidence>
<keyword evidence="1" id="KW-0732">Signal</keyword>
<proteinExistence type="predicted"/>
<organism evidence="2 3">
    <name type="scientific">Magallana gigas</name>
    <name type="common">Pacific oyster</name>
    <name type="synonym">Crassostrea gigas</name>
    <dbReference type="NCBI Taxonomy" id="29159"/>
    <lineage>
        <taxon>Eukaryota</taxon>
        <taxon>Metazoa</taxon>
        <taxon>Spiralia</taxon>
        <taxon>Lophotrochozoa</taxon>
        <taxon>Mollusca</taxon>
        <taxon>Bivalvia</taxon>
        <taxon>Autobranchia</taxon>
        <taxon>Pteriomorphia</taxon>
        <taxon>Ostreida</taxon>
        <taxon>Ostreoidea</taxon>
        <taxon>Ostreidae</taxon>
        <taxon>Magallana</taxon>
    </lineage>
</organism>
<protein>
    <submittedName>
        <fullName evidence="2">Uncharacterized protein</fullName>
    </submittedName>
</protein>
<evidence type="ECO:0000313" key="2">
    <source>
        <dbReference type="EnsemblMetazoa" id="G9496.1:cds"/>
    </source>
</evidence>
<sequence>MKSDMAKVMFIGFICLSTVCLTCSIPIRRCTLPCREIEVRSAEVRDVYVHVTACHLQKVTIIGDPSAVRIHPSKLLDLLCEHVDRLMEEIFGFRRRYPSYEVAQETFRQECPPPMAAFGHRVDKGEAVRRYRTCFNR</sequence>
<feature type="signal peptide" evidence="1">
    <location>
        <begin position="1"/>
        <end position="24"/>
    </location>
</feature>
<accession>A0A8W8NZH3</accession>
<dbReference type="AlphaFoldDB" id="A0A8W8NZH3"/>
<keyword evidence="3" id="KW-1185">Reference proteome</keyword>
<evidence type="ECO:0000256" key="1">
    <source>
        <dbReference type="SAM" id="SignalP"/>
    </source>
</evidence>
<name>A0A8W8NZH3_MAGGI</name>
<dbReference type="EnsemblMetazoa" id="G9496.1">
    <property type="protein sequence ID" value="G9496.1:cds"/>
    <property type="gene ID" value="G9496"/>
</dbReference>